<proteinExistence type="predicted"/>
<feature type="region of interest" description="Disordered" evidence="2">
    <location>
        <begin position="991"/>
        <end position="1056"/>
    </location>
</feature>
<feature type="compositionally biased region" description="Polar residues" evidence="2">
    <location>
        <begin position="108"/>
        <end position="118"/>
    </location>
</feature>
<gene>
    <name evidence="3" type="ORF">AK812_SmicGene35245</name>
</gene>
<evidence type="ECO:0000256" key="2">
    <source>
        <dbReference type="SAM" id="MobiDB-lite"/>
    </source>
</evidence>
<protein>
    <submittedName>
        <fullName evidence="3">Uncharacterized protein</fullName>
    </submittedName>
</protein>
<evidence type="ECO:0000313" key="4">
    <source>
        <dbReference type="Proteomes" id="UP000186817"/>
    </source>
</evidence>
<feature type="region of interest" description="Disordered" evidence="2">
    <location>
        <begin position="94"/>
        <end position="128"/>
    </location>
</feature>
<feature type="compositionally biased region" description="Polar residues" evidence="2">
    <location>
        <begin position="1017"/>
        <end position="1027"/>
    </location>
</feature>
<sequence>MLLLRRPTVKAMATSTVASTTLSEMEEVASAGVPDDSSMMGEVEVVSALGGVAAEAGSVQDRAKRLLQEAKEQAEALVAKAAAEAEALLARAKAQSKAENSEEEALETQGNAESSQARTLPEQPDGRGALVVYSDGEEETLPEQAGTPAVKRRLSFDSLSSSGSKQKSLRSFWGSAEDKAARSAESVPVKATARNRHSEAYERLRALAREYQDALSDKAETLVRKSFNKGGRPALSGLPSSSSNRRARGQVSKKRELTAYEKLLLCQEAGSRSPEVSEQKHWKQLSEKYGLAVQTLKDYSSKKAVWQTLVEQNKLHPKSRASRKAKRTCRYMRQKGAGRKADFPELLPALKQWHATERQYGHSVSKQDFFAEYVTLLVQKSKALLQEAERLPHEDPQKHSLQKKAKLALDRKSKLLTSKKYRKSLTDRLVRDSGAKFLVADQVTHLSPVEEQARAQLTFQACDRALWAMTCASTEALTSEKLVADPASVVKSRKDFVLGMSDQIPLWAKAQPKKLLFSEAELSEVLPGGGDSLREELKAARTALETTLAEPVQVVGGSEEPMAANLKPGSKVKRALSEADKFRITYEARQKVRGLCGDGTPSAEVSSGLLVFPGKHCRLSNLDSEGRYISMERYCVGNAEVVHLSGEKCRSLQWAVKLRSLYPQEFSEIDIMQQPASNMDGVLLNWVVQGQGSEEPCSLYIRDSFAAIFSSEVQQTQQVVNQASVEILGKLTHYLQVTDTDFAHSFKTLFREALTEQRTLWRQKNQGLFQVTYEHIVLCTVSAQRALQKRQAEKDFVLSATVRNGLLVYRPCNGALVKICEQPWAKDMSLGVGTKRIPESWLSHRYSWLSKDGVPKPPDFKLSSNIKAVSDLIEWSYDSPAPAEEGADDSLDVPDSIQEELLLPLNNSLFLRLTPALRRKHLRLQATSADYKALLETTKEKAAVRQNRALVRRTLRSKLISALSKKLKERSKKEVLSGIVPRATTSKAKKVAASTVKDSEKGSAKASAKKAAKLSATTKPSLTTKPSAKTKPSLKLKASVDKKKVKKHSKKKAADALADKMVSATKKAEETCDEVDTSSWPLPLDTTVRVVSEDAGPLYFGREGDVKGFSDGKLHLFSAYGTFSVRASLVQAKDSGWASPRCWKGFNSMSRETLRGILRVCGALQMPLEERSVDHILLKVPTSFSVLLEEQHLLWGWELLCWTWPLETKQFALLEPALLYQLEVVSADSDWPHKALEQVLAGKCRLLCPIWSLSPNHWTLLEGERASPDAPWSLTYRDSLHPPSENALKQARTVAALLGVLDPALPPVNHSFQASCECGWFVLSWMESIVASLSEGPASRLWPTELSKVWQKQRLLPLEKALHKERDKLSEESKASEQKALKLSKQLELSQAKAAKALETSAKLKASAKAAAMKTLEENSSLFRWTDLSKDAGGCLSCDHEHLFRYLMKKEALKRSKAIAQAAMPAPWIQPGSLYMLVPSSVT</sequence>
<evidence type="ECO:0000256" key="1">
    <source>
        <dbReference type="SAM" id="Coils"/>
    </source>
</evidence>
<dbReference type="PANTHER" id="PTHR47372">
    <property type="entry name" value="DAUER UP-REGULATED-RELATED"/>
    <property type="match status" value="1"/>
</dbReference>
<feature type="coiled-coil region" evidence="1">
    <location>
        <begin position="1359"/>
        <end position="1386"/>
    </location>
</feature>
<dbReference type="EMBL" id="LSRX01001081">
    <property type="protein sequence ID" value="OLP83932.1"/>
    <property type="molecule type" value="Genomic_DNA"/>
</dbReference>
<dbReference type="PANTHER" id="PTHR47372:SF11">
    <property type="entry name" value="RE19971P"/>
    <property type="match status" value="1"/>
</dbReference>
<reference evidence="3 4" key="1">
    <citation type="submission" date="2016-02" db="EMBL/GenBank/DDBJ databases">
        <title>Genome analysis of coral dinoflagellate symbionts highlights evolutionary adaptations to a symbiotic lifestyle.</title>
        <authorList>
            <person name="Aranda M."/>
            <person name="Li Y."/>
            <person name="Liew Y.J."/>
            <person name="Baumgarten S."/>
            <person name="Simakov O."/>
            <person name="Wilson M."/>
            <person name="Piel J."/>
            <person name="Ashoor H."/>
            <person name="Bougouffa S."/>
            <person name="Bajic V.B."/>
            <person name="Ryu T."/>
            <person name="Ravasi T."/>
            <person name="Bayer T."/>
            <person name="Micklem G."/>
            <person name="Kim H."/>
            <person name="Bhak J."/>
            <person name="Lajeunesse T.C."/>
            <person name="Voolstra C.R."/>
        </authorList>
    </citation>
    <scope>NUCLEOTIDE SEQUENCE [LARGE SCALE GENOMIC DNA]</scope>
    <source>
        <strain evidence="3 4">CCMP2467</strain>
    </source>
</reference>
<evidence type="ECO:0000313" key="3">
    <source>
        <dbReference type="EMBL" id="OLP83932.1"/>
    </source>
</evidence>
<feature type="region of interest" description="Disordered" evidence="2">
    <location>
        <begin position="225"/>
        <end position="253"/>
    </location>
</feature>
<name>A0A1Q9CLZ1_SYMMI</name>
<accession>A0A1Q9CLZ1</accession>
<organism evidence="3 4">
    <name type="scientific">Symbiodinium microadriaticum</name>
    <name type="common">Dinoflagellate</name>
    <name type="synonym">Zooxanthella microadriatica</name>
    <dbReference type="NCBI Taxonomy" id="2951"/>
    <lineage>
        <taxon>Eukaryota</taxon>
        <taxon>Sar</taxon>
        <taxon>Alveolata</taxon>
        <taxon>Dinophyceae</taxon>
        <taxon>Suessiales</taxon>
        <taxon>Symbiodiniaceae</taxon>
        <taxon>Symbiodinium</taxon>
    </lineage>
</organism>
<feature type="coiled-coil region" evidence="1">
    <location>
        <begin position="190"/>
        <end position="221"/>
    </location>
</feature>
<keyword evidence="1" id="KW-0175">Coiled coil</keyword>
<comment type="caution">
    <text evidence="3">The sequence shown here is derived from an EMBL/GenBank/DDBJ whole genome shotgun (WGS) entry which is preliminary data.</text>
</comment>
<dbReference type="Proteomes" id="UP000186817">
    <property type="component" value="Unassembled WGS sequence"/>
</dbReference>
<dbReference type="OrthoDB" id="10341246at2759"/>
<keyword evidence="4" id="KW-1185">Reference proteome</keyword>
<dbReference type="Gene3D" id="3.40.395.10">
    <property type="entry name" value="Adenoviral Proteinase, Chain A"/>
    <property type="match status" value="1"/>
</dbReference>